<name>A0AAV4ZXC0_9HYPH</name>
<evidence type="ECO:0000256" key="1">
    <source>
        <dbReference type="SAM" id="Coils"/>
    </source>
</evidence>
<accession>A0AAV4ZXC0</accession>
<organism evidence="2 3">
    <name type="scientific">Methylobacterium hispanicum</name>
    <dbReference type="NCBI Taxonomy" id="270350"/>
    <lineage>
        <taxon>Bacteria</taxon>
        <taxon>Pseudomonadati</taxon>
        <taxon>Pseudomonadota</taxon>
        <taxon>Alphaproteobacteria</taxon>
        <taxon>Hyphomicrobiales</taxon>
        <taxon>Methylobacteriaceae</taxon>
        <taxon>Methylobacterium</taxon>
    </lineage>
</organism>
<gene>
    <name evidence="2" type="ORF">BHAOGJBA_5578</name>
</gene>
<reference evidence="2" key="2">
    <citation type="submission" date="2021-08" db="EMBL/GenBank/DDBJ databases">
        <authorList>
            <person name="Tani A."/>
            <person name="Ola A."/>
            <person name="Ogura Y."/>
            <person name="Katsura K."/>
            <person name="Hayashi T."/>
        </authorList>
    </citation>
    <scope>NUCLEOTIDE SEQUENCE</scope>
    <source>
        <strain evidence="2">DSM 16372</strain>
    </source>
</reference>
<reference evidence="2" key="1">
    <citation type="journal article" date="2016" name="Front. Microbiol.">
        <title>Genome Sequence of the Piezophilic, Mesophilic Sulfate-Reducing Bacterium Desulfovibrio indicus J2T.</title>
        <authorList>
            <person name="Cao J."/>
            <person name="Maignien L."/>
            <person name="Shao Z."/>
            <person name="Alain K."/>
            <person name="Jebbar M."/>
        </authorList>
    </citation>
    <scope>NUCLEOTIDE SEQUENCE</scope>
    <source>
        <strain evidence="2">DSM 16372</strain>
    </source>
</reference>
<evidence type="ECO:0000313" key="2">
    <source>
        <dbReference type="EMBL" id="GJD92025.1"/>
    </source>
</evidence>
<dbReference type="EMBL" id="BPQO01000035">
    <property type="protein sequence ID" value="GJD92025.1"/>
    <property type="molecule type" value="Genomic_DNA"/>
</dbReference>
<dbReference type="RefSeq" id="WP_012752997.1">
    <property type="nucleotide sequence ID" value="NZ_BPQO01000035.1"/>
</dbReference>
<comment type="caution">
    <text evidence="2">The sequence shown here is derived from an EMBL/GenBank/DDBJ whole genome shotgun (WGS) entry which is preliminary data.</text>
</comment>
<protein>
    <recommendedName>
        <fullName evidence="4">HTH HARE-type domain-containing protein</fullName>
    </recommendedName>
</protein>
<proteinExistence type="predicted"/>
<feature type="coiled-coil region" evidence="1">
    <location>
        <begin position="4"/>
        <end position="31"/>
    </location>
</feature>
<keyword evidence="3" id="KW-1185">Reference proteome</keyword>
<keyword evidence="1" id="KW-0175">Coiled coil</keyword>
<dbReference type="AlphaFoldDB" id="A0AAV4ZXC0"/>
<evidence type="ECO:0008006" key="4">
    <source>
        <dbReference type="Google" id="ProtNLM"/>
    </source>
</evidence>
<dbReference type="Proteomes" id="UP001055247">
    <property type="component" value="Unassembled WGS sequence"/>
</dbReference>
<evidence type="ECO:0000313" key="3">
    <source>
        <dbReference type="Proteomes" id="UP001055247"/>
    </source>
</evidence>
<sequence length="165" mass="17697">MVVLTELQQARERLREQARQAEAEMHEAVRSAMLAGAAKLREIATELAGIDHLIGTLERSGLAPAVALPRAAADADRPGAEPLQLPAVTGPVAKVIVTALAKAGPRGMSGAEVNEVVRKAGYQLDASEKSKTKLKRDGKIIHDRKAKMWYALGQFRAQPSQGETE</sequence>